<dbReference type="EMBL" id="CP002919">
    <property type="protein sequence ID" value="AFS53463.1"/>
    <property type="molecule type" value="Genomic_DNA"/>
</dbReference>
<organism evidence="2 3">
    <name type="scientific">Leptospirillum ferriphilum (strain ML-04)</name>
    <dbReference type="NCBI Taxonomy" id="1048260"/>
    <lineage>
        <taxon>Bacteria</taxon>
        <taxon>Pseudomonadati</taxon>
        <taxon>Nitrospirota</taxon>
        <taxon>Nitrospiria</taxon>
        <taxon>Nitrospirales</taxon>
        <taxon>Nitrospiraceae</taxon>
        <taxon>Leptospirillum</taxon>
    </lineage>
</organism>
<dbReference type="KEGG" id="lfi:LFML04_1237"/>
<feature type="region of interest" description="Disordered" evidence="1">
    <location>
        <begin position="30"/>
        <end position="56"/>
    </location>
</feature>
<evidence type="ECO:0000256" key="1">
    <source>
        <dbReference type="SAM" id="MobiDB-lite"/>
    </source>
</evidence>
<evidence type="ECO:0000313" key="2">
    <source>
        <dbReference type="EMBL" id="AFS53463.1"/>
    </source>
</evidence>
<proteinExistence type="predicted"/>
<dbReference type="Proteomes" id="UP000006177">
    <property type="component" value="Chromosome"/>
</dbReference>
<dbReference type="STRING" id="1048260.LFML04_1237"/>
<sequence length="56" mass="6493">MIEAAIQAELPKFLKQFERKVTTEGKRGVIRNGRSGRESERCPFGFRKSGARPERW</sequence>
<reference evidence="2 3" key="1">
    <citation type="journal article" date="2011" name="J. Microbiol.">
        <title>Complete genome of Leptospirillum ferriphilum ML-04 provides insight into its physiology and environmental adaptation.</title>
        <authorList>
            <person name="Mi S."/>
            <person name="Song J."/>
            <person name="Lin J."/>
            <person name="Che Y."/>
            <person name="Zheng H."/>
            <person name="Lin J."/>
        </authorList>
    </citation>
    <scope>NUCLEOTIDE SEQUENCE [LARGE SCALE GENOMIC DNA]</scope>
    <source>
        <strain evidence="2 3">ML-04</strain>
    </source>
</reference>
<dbReference type="HOGENOM" id="CLU_3008809_0_0_0"/>
<accession>J9ZC61</accession>
<evidence type="ECO:0000313" key="3">
    <source>
        <dbReference type="Proteomes" id="UP000006177"/>
    </source>
</evidence>
<gene>
    <name evidence="2" type="ordered locus">LFML04_1237</name>
</gene>
<dbReference type="AlphaFoldDB" id="J9ZC61"/>
<name>J9ZC61_LEPFM</name>
<dbReference type="PATRIC" id="fig|1048260.3.peg.1344"/>
<protein>
    <submittedName>
        <fullName evidence="2">Transposase</fullName>
    </submittedName>
</protein>